<organism evidence="2 3">
    <name type="scientific">Asaia siamensis</name>
    <dbReference type="NCBI Taxonomy" id="110479"/>
    <lineage>
        <taxon>Bacteria</taxon>
        <taxon>Pseudomonadati</taxon>
        <taxon>Pseudomonadota</taxon>
        <taxon>Alphaproteobacteria</taxon>
        <taxon>Acetobacterales</taxon>
        <taxon>Acetobacteraceae</taxon>
        <taxon>Asaia</taxon>
    </lineage>
</organism>
<name>A0ABQ1MDV5_9PROT</name>
<sequence length="175" mass="18715">MNRYALSVFLLALASIAHQALAGPVTQTTTQQAQAMLDKLVQEPLKFEGASDFPLGFRQAPGYQGRQPTRVLIGYHLDGLQIAGEFVALDAENRPLQAAPLNGHLLEASRGETAIACRVDIALPSTLHLSGMCGPALISGAYSEKVKAQPLMFLLPGLGEGENSSGEYLMKPWRG</sequence>
<feature type="signal peptide" evidence="1">
    <location>
        <begin position="1"/>
        <end position="22"/>
    </location>
</feature>
<gene>
    <name evidence="2" type="ORF">GCM10007207_25710</name>
</gene>
<evidence type="ECO:0000256" key="1">
    <source>
        <dbReference type="SAM" id="SignalP"/>
    </source>
</evidence>
<proteinExistence type="predicted"/>
<dbReference type="EMBL" id="BMCH01000007">
    <property type="protein sequence ID" value="GGC39056.1"/>
    <property type="molecule type" value="Genomic_DNA"/>
</dbReference>
<evidence type="ECO:0000313" key="2">
    <source>
        <dbReference type="EMBL" id="GGC39056.1"/>
    </source>
</evidence>
<reference evidence="3" key="1">
    <citation type="journal article" date="2019" name="Int. J. Syst. Evol. Microbiol.">
        <title>The Global Catalogue of Microorganisms (GCM) 10K type strain sequencing project: providing services to taxonomists for standard genome sequencing and annotation.</title>
        <authorList>
            <consortium name="The Broad Institute Genomics Platform"/>
            <consortium name="The Broad Institute Genome Sequencing Center for Infectious Disease"/>
            <person name="Wu L."/>
            <person name="Ma J."/>
        </authorList>
    </citation>
    <scope>NUCLEOTIDE SEQUENCE [LARGE SCALE GENOMIC DNA]</scope>
    <source>
        <strain evidence="3">CCM 7132</strain>
    </source>
</reference>
<keyword evidence="3" id="KW-1185">Reference proteome</keyword>
<evidence type="ECO:0000313" key="3">
    <source>
        <dbReference type="Proteomes" id="UP000637769"/>
    </source>
</evidence>
<accession>A0ABQ1MDV5</accession>
<keyword evidence="1" id="KW-0732">Signal</keyword>
<dbReference type="Proteomes" id="UP000637769">
    <property type="component" value="Unassembled WGS sequence"/>
</dbReference>
<protein>
    <submittedName>
        <fullName evidence="2">Uncharacterized protein</fullName>
    </submittedName>
</protein>
<comment type="caution">
    <text evidence="2">The sequence shown here is derived from an EMBL/GenBank/DDBJ whole genome shotgun (WGS) entry which is preliminary data.</text>
</comment>
<dbReference type="RefSeq" id="WP_188427219.1">
    <property type="nucleotide sequence ID" value="NZ_BMCH01000007.1"/>
</dbReference>
<feature type="chain" id="PRO_5047085320" evidence="1">
    <location>
        <begin position="23"/>
        <end position="175"/>
    </location>
</feature>